<sequence>MCTRIIYQTNSQKFITGRGMDWNDATAQFSVIALPRGFKQKGGNYENALTWTSKYGSVFTSMYNAASTDGLNEAGLAANALYFAEADYGDYTQSDKPVISVGTWMQYFLDNFATVQEAVDAMRKPEFMICAPALANGRPATAHISLSDEQGDSAIFEYIAGELVIHHGKAFTVMTNSPSFDEQLAINKYWKLVGGNYMLPGTINAADRFVRVDYLLESTPKFEDGKPAVAAAMSIMRSIGVPLGMEDPNHPNISATLWRTLADHSNKTYYLESSRQPGLFWVDINKLDLNEGAPIVGIEVDGPDQFGDVSNKLVPIDMITWM</sequence>
<dbReference type="Proteomes" id="UP001239257">
    <property type="component" value="Chromosome 1"/>
</dbReference>
<evidence type="ECO:0000256" key="2">
    <source>
        <dbReference type="ARBA" id="ARBA00022801"/>
    </source>
</evidence>
<dbReference type="CDD" id="cd01902">
    <property type="entry name" value="Ntn_CGH"/>
    <property type="match status" value="1"/>
</dbReference>
<dbReference type="InterPro" id="IPR029055">
    <property type="entry name" value="Ntn_hydrolases_N"/>
</dbReference>
<reference evidence="4" key="1">
    <citation type="submission" date="2022-02" db="EMBL/GenBank/DDBJ databases">
        <title>Emergence and expansion in Europe of a Vibrio aestuarianus clonal complex pathogenic for oysters.</title>
        <authorList>
            <person name="Mesnil A."/>
            <person name="Travers M.-A."/>
        </authorList>
    </citation>
    <scope>NUCLEOTIDE SEQUENCE</scope>
    <source>
        <strain evidence="4">U29</strain>
    </source>
</reference>
<protein>
    <submittedName>
        <fullName evidence="4">Linear amide C-N hydrolase</fullName>
    </submittedName>
</protein>
<dbReference type="AlphaFoldDB" id="A0AAX3U3E9"/>
<evidence type="ECO:0000259" key="3">
    <source>
        <dbReference type="Pfam" id="PF02275"/>
    </source>
</evidence>
<dbReference type="Gene3D" id="3.60.60.10">
    <property type="entry name" value="Penicillin V Acylase, Chain A"/>
    <property type="match status" value="1"/>
</dbReference>
<evidence type="ECO:0000256" key="1">
    <source>
        <dbReference type="ARBA" id="ARBA00006625"/>
    </source>
</evidence>
<evidence type="ECO:0000313" key="5">
    <source>
        <dbReference type="Proteomes" id="UP001239257"/>
    </source>
</evidence>
<dbReference type="RefSeq" id="WP_274701686.1">
    <property type="nucleotide sequence ID" value="NZ_CP118709.1"/>
</dbReference>
<organism evidence="4 5">
    <name type="scientific">Vibrio aestuarianus</name>
    <dbReference type="NCBI Taxonomy" id="28171"/>
    <lineage>
        <taxon>Bacteria</taxon>
        <taxon>Pseudomonadati</taxon>
        <taxon>Pseudomonadota</taxon>
        <taxon>Gammaproteobacteria</taxon>
        <taxon>Vibrionales</taxon>
        <taxon>Vibrionaceae</taxon>
        <taxon>Vibrio</taxon>
    </lineage>
</organism>
<dbReference type="EMBL" id="CP118709">
    <property type="protein sequence ID" value="WGK81936.1"/>
    <property type="molecule type" value="Genomic_DNA"/>
</dbReference>
<keyword evidence="2 4" id="KW-0378">Hydrolase</keyword>
<proteinExistence type="inferred from homology"/>
<dbReference type="PANTHER" id="PTHR35527">
    <property type="entry name" value="CHOLOYLGLYCINE HYDROLASE"/>
    <property type="match status" value="1"/>
</dbReference>
<feature type="domain" description="Choloylglycine hydrolase/NAAA C-terminal" evidence="3">
    <location>
        <begin position="2"/>
        <end position="295"/>
    </location>
</feature>
<dbReference type="InterPro" id="IPR029132">
    <property type="entry name" value="CBAH/NAAA_C"/>
</dbReference>
<name>A0AAX3U3E9_9VIBR</name>
<accession>A0AAX3U3E9</accession>
<dbReference type="SUPFAM" id="SSF56235">
    <property type="entry name" value="N-terminal nucleophile aminohydrolases (Ntn hydrolases)"/>
    <property type="match status" value="1"/>
</dbReference>
<dbReference type="GO" id="GO:0016787">
    <property type="term" value="F:hydrolase activity"/>
    <property type="evidence" value="ECO:0007669"/>
    <property type="project" value="UniProtKB-KW"/>
</dbReference>
<dbReference type="Pfam" id="PF02275">
    <property type="entry name" value="CBAH"/>
    <property type="match status" value="1"/>
</dbReference>
<comment type="similarity">
    <text evidence="1">Belongs to the peptidase C59 family.</text>
</comment>
<evidence type="ECO:0000313" key="4">
    <source>
        <dbReference type="EMBL" id="WGK81936.1"/>
    </source>
</evidence>
<dbReference type="InterPro" id="IPR052193">
    <property type="entry name" value="Peptidase_C59"/>
</dbReference>
<gene>
    <name evidence="4" type="ORF">PYE51_01395</name>
</gene>
<dbReference type="PANTHER" id="PTHR35527:SF2">
    <property type="entry name" value="HYDROLASE"/>
    <property type="match status" value="1"/>
</dbReference>